<gene>
    <name evidence="2" type="ORF">SO802_019765</name>
</gene>
<dbReference type="InterPro" id="IPR002156">
    <property type="entry name" value="RNaseH_domain"/>
</dbReference>
<evidence type="ECO:0000259" key="1">
    <source>
        <dbReference type="Pfam" id="PF13456"/>
    </source>
</evidence>
<feature type="domain" description="RNase H type-1" evidence="1">
    <location>
        <begin position="39"/>
        <end position="107"/>
    </location>
</feature>
<organism evidence="2 3">
    <name type="scientific">Lithocarpus litseifolius</name>
    <dbReference type="NCBI Taxonomy" id="425828"/>
    <lineage>
        <taxon>Eukaryota</taxon>
        <taxon>Viridiplantae</taxon>
        <taxon>Streptophyta</taxon>
        <taxon>Embryophyta</taxon>
        <taxon>Tracheophyta</taxon>
        <taxon>Spermatophyta</taxon>
        <taxon>Magnoliopsida</taxon>
        <taxon>eudicotyledons</taxon>
        <taxon>Gunneridae</taxon>
        <taxon>Pentapetalae</taxon>
        <taxon>rosids</taxon>
        <taxon>fabids</taxon>
        <taxon>Fagales</taxon>
        <taxon>Fagaceae</taxon>
        <taxon>Lithocarpus</taxon>
    </lineage>
</organism>
<accession>A0AAW2CRM3</accession>
<dbReference type="PANTHER" id="PTHR47723">
    <property type="entry name" value="OS05G0353850 PROTEIN"/>
    <property type="match status" value="1"/>
</dbReference>
<comment type="caution">
    <text evidence="2">The sequence shown here is derived from an EMBL/GenBank/DDBJ whole genome shotgun (WGS) entry which is preliminary data.</text>
</comment>
<dbReference type="PANTHER" id="PTHR47723:SF19">
    <property type="entry name" value="POLYNUCLEOTIDYL TRANSFERASE, RIBONUCLEASE H-LIKE SUPERFAMILY PROTEIN"/>
    <property type="match status" value="1"/>
</dbReference>
<dbReference type="InterPro" id="IPR053151">
    <property type="entry name" value="RNase_H-like"/>
</dbReference>
<dbReference type="EMBL" id="JAZDWU010000006">
    <property type="protein sequence ID" value="KAL0000163.1"/>
    <property type="molecule type" value="Genomic_DNA"/>
</dbReference>
<dbReference type="AlphaFoldDB" id="A0AAW2CRM3"/>
<evidence type="ECO:0000313" key="2">
    <source>
        <dbReference type="EMBL" id="KAL0000163.1"/>
    </source>
</evidence>
<name>A0AAW2CRM3_9ROSI</name>
<keyword evidence="3" id="KW-1185">Reference proteome</keyword>
<proteinExistence type="predicted"/>
<dbReference type="Gene3D" id="3.30.420.10">
    <property type="entry name" value="Ribonuclease H-like superfamily/Ribonuclease H"/>
    <property type="match status" value="1"/>
</dbReference>
<sequence length="125" mass="13493">MGVLSGITTGSGLEVFPDPLVLPPVLQQNFGPLGIVSKLCIDMHLPAVIIELDALLIVNMISGVSAFSKCLSPLVDDCKALLKRIPQHKVKHYFREANAVANSFARSGATMEDDFVVLNFPPAKY</sequence>
<dbReference type="InterPro" id="IPR036397">
    <property type="entry name" value="RNaseH_sf"/>
</dbReference>
<dbReference type="GO" id="GO:0004523">
    <property type="term" value="F:RNA-DNA hybrid ribonuclease activity"/>
    <property type="evidence" value="ECO:0007669"/>
    <property type="project" value="InterPro"/>
</dbReference>
<reference evidence="2 3" key="1">
    <citation type="submission" date="2024-01" db="EMBL/GenBank/DDBJ databases">
        <title>A telomere-to-telomere, gap-free genome of sweet tea (Lithocarpus litseifolius).</title>
        <authorList>
            <person name="Zhou J."/>
        </authorList>
    </citation>
    <scope>NUCLEOTIDE SEQUENCE [LARGE SCALE GENOMIC DNA]</scope>
    <source>
        <strain evidence="2">Zhou-2022a</strain>
        <tissue evidence="2">Leaf</tissue>
    </source>
</reference>
<protein>
    <recommendedName>
        <fullName evidence="1">RNase H type-1 domain-containing protein</fullName>
    </recommendedName>
</protein>
<dbReference type="GO" id="GO:0003676">
    <property type="term" value="F:nucleic acid binding"/>
    <property type="evidence" value="ECO:0007669"/>
    <property type="project" value="InterPro"/>
</dbReference>
<dbReference type="Proteomes" id="UP001459277">
    <property type="component" value="Unassembled WGS sequence"/>
</dbReference>
<dbReference type="Pfam" id="PF13456">
    <property type="entry name" value="RVT_3"/>
    <property type="match status" value="1"/>
</dbReference>
<evidence type="ECO:0000313" key="3">
    <source>
        <dbReference type="Proteomes" id="UP001459277"/>
    </source>
</evidence>